<evidence type="ECO:0000313" key="1">
    <source>
        <dbReference type="EMBL" id="EKE76257.1"/>
    </source>
</evidence>
<protein>
    <recommendedName>
        <fullName evidence="3">GNAT family N-acetyltransferase</fullName>
    </recommendedName>
</protein>
<dbReference type="eggNOG" id="COG3146">
    <property type="taxonomic scope" value="Bacteria"/>
</dbReference>
<dbReference type="RefSeq" id="WP_008483365.1">
    <property type="nucleotide sequence ID" value="NZ_AMRI01000005.1"/>
</dbReference>
<dbReference type="PATRIC" id="fig|745411.4.peg.1012"/>
<organism evidence="1 2">
    <name type="scientific">Gallaecimonas xiamenensis 3-C-1</name>
    <dbReference type="NCBI Taxonomy" id="745411"/>
    <lineage>
        <taxon>Bacteria</taxon>
        <taxon>Pseudomonadati</taxon>
        <taxon>Pseudomonadota</taxon>
        <taxon>Gammaproteobacteria</taxon>
        <taxon>Enterobacterales</taxon>
        <taxon>Gallaecimonadaceae</taxon>
        <taxon>Gallaecimonas</taxon>
    </lineage>
</organism>
<dbReference type="Pfam" id="PF04339">
    <property type="entry name" value="FemAB_like"/>
    <property type="match status" value="1"/>
</dbReference>
<dbReference type="STRING" id="745411.B3C1_05095"/>
<evidence type="ECO:0000313" key="2">
    <source>
        <dbReference type="Proteomes" id="UP000006755"/>
    </source>
</evidence>
<dbReference type="Proteomes" id="UP000006755">
    <property type="component" value="Unassembled WGS sequence"/>
</dbReference>
<dbReference type="OrthoDB" id="9776898at2"/>
<dbReference type="EMBL" id="AMRI01000005">
    <property type="protein sequence ID" value="EKE76257.1"/>
    <property type="molecule type" value="Genomic_DNA"/>
</dbReference>
<keyword evidence="2" id="KW-1185">Reference proteome</keyword>
<dbReference type="Gene3D" id="3.40.630.30">
    <property type="match status" value="1"/>
</dbReference>
<dbReference type="PANTHER" id="PTHR47017:SF1">
    <property type="entry name" value="ACYL-COA"/>
    <property type="match status" value="1"/>
</dbReference>
<dbReference type="InterPro" id="IPR007434">
    <property type="entry name" value="FemAB-like"/>
</dbReference>
<proteinExistence type="predicted"/>
<dbReference type="SUPFAM" id="SSF55729">
    <property type="entry name" value="Acyl-CoA N-acyltransferases (Nat)"/>
    <property type="match status" value="1"/>
</dbReference>
<dbReference type="AlphaFoldDB" id="K2JP08"/>
<dbReference type="PANTHER" id="PTHR47017">
    <property type="entry name" value="ACYL-COA"/>
    <property type="match status" value="1"/>
</dbReference>
<gene>
    <name evidence="1" type="ORF">B3C1_05095</name>
</gene>
<dbReference type="InterPro" id="IPR016181">
    <property type="entry name" value="Acyl_CoA_acyltransferase"/>
</dbReference>
<sequence length="378" mass="42507">MVSIRFLSAIAQVPAAHWDALAQDHPFVRHGFLAALEQSGAVGRGSGWQPQHLVLYEGDTLLAAMPLYLKQHSFGEYVFDQGWAQAYERHGLSYYPKLVAAVPFTPVTGPRLMLAKGAGQERVAEVFAALIKHCQALGASSWHLLFPSPLQLAQLKDAMPDLAARQGVQFHWHNKGYGDFSDFLATFKARKRKTVTKERQQAQQGLTFKRLLGPEISEALWQRFYLFYRGTYLKRSGHGGYLPASFFPLLGQALGEQLLMVGAFAGEELVAASLFFKDGQCLYGRYWGCLEERDALHFECCYYQGIDYCIDRGLARFDAGAQGEHKLARGFEPVVTWSLHWLEEPAFAEAVAHFVQEEAQMLAQYRKEAAQRLPFHAI</sequence>
<evidence type="ECO:0008006" key="3">
    <source>
        <dbReference type="Google" id="ProtNLM"/>
    </source>
</evidence>
<name>K2JP08_9GAMM</name>
<reference evidence="1 2" key="1">
    <citation type="journal article" date="2012" name="J. Bacteriol.">
        <title>Genome Sequence of Gallaecimonas xiamenensis Type Strain 3-C-1.</title>
        <authorList>
            <person name="Lai Q."/>
            <person name="Wang L."/>
            <person name="Wang W."/>
            <person name="Shao Z."/>
        </authorList>
    </citation>
    <scope>NUCLEOTIDE SEQUENCE [LARGE SCALE GENOMIC DNA]</scope>
    <source>
        <strain evidence="1 2">3-C-1</strain>
    </source>
</reference>
<accession>K2JP08</accession>
<comment type="caution">
    <text evidence="1">The sequence shown here is derived from an EMBL/GenBank/DDBJ whole genome shotgun (WGS) entry which is preliminary data.</text>
</comment>